<evidence type="ECO:0000313" key="4">
    <source>
        <dbReference type="Proteomes" id="UP000008909"/>
    </source>
</evidence>
<feature type="compositionally biased region" description="Polar residues" evidence="1">
    <location>
        <begin position="1"/>
        <end position="22"/>
    </location>
</feature>
<keyword evidence="4" id="KW-1185">Reference proteome</keyword>
<sequence length="471" mass="53162">MATGFALTSTHSGPVADQQVTPGQPFANRVPKHAAATYNAPFRFLVQLNATVPVKKIFLGGTLSQHTTELPPIIVVTELSLKIFTIVRTNCQRIETASCYYVRDIATHCTDVTHYLKFSWVSDHPVKRNFSQLKKQVTLNQISPGYFLGCPVTLSNEPEKHRSHLVAEQEIMNTCIRPDVVRIVTVRRQIRACYMGVDKVTNIVTNHVTFQGFGLTHGERMTRLDAGMYFVPAVLSFLRLAASLDEFHTALRVLLPAVKPRSETGANKDMLVLRIAIGLISCCVPVAIIFGFILGRRNSKPQHIRITLVVNCEKHCSQPPVMDEWPRSCSTADLWTLGKSCATKRLNIGARSRRNCEPLLQYTLLNHSCVRMKQISLFKRREADLREDVLLTCRISSIHRYTSTRGEELLDKNGMKNALNNKTEQSDSRKSDGRNVLKPVVDCRRIFSNLMSSALRIYMYRDIYNIVATET</sequence>
<dbReference type="AlphaFoldDB" id="G7YLI3"/>
<accession>G7YLI3</accession>
<reference key="2">
    <citation type="submission" date="2011-10" db="EMBL/GenBank/DDBJ databases">
        <title>The genome and transcriptome sequence of Clonorchis sinensis provide insights into the carcinogenic liver fluke.</title>
        <authorList>
            <person name="Wang X."/>
            <person name="Huang Y."/>
            <person name="Chen W."/>
            <person name="Liu H."/>
            <person name="Guo L."/>
            <person name="Chen Y."/>
            <person name="Luo F."/>
            <person name="Zhou W."/>
            <person name="Sun J."/>
            <person name="Mao Q."/>
            <person name="Liang P."/>
            <person name="Zhou C."/>
            <person name="Tian Y."/>
            <person name="Men J."/>
            <person name="Lv X."/>
            <person name="Huang L."/>
            <person name="Zhou J."/>
            <person name="Hu Y."/>
            <person name="Li R."/>
            <person name="Zhang F."/>
            <person name="Lei H."/>
            <person name="Li X."/>
            <person name="Hu X."/>
            <person name="Liang C."/>
            <person name="Xu J."/>
            <person name="Wu Z."/>
            <person name="Yu X."/>
        </authorList>
    </citation>
    <scope>NUCLEOTIDE SEQUENCE</scope>
    <source>
        <strain>Henan</strain>
    </source>
</reference>
<evidence type="ECO:0000256" key="2">
    <source>
        <dbReference type="SAM" id="Phobius"/>
    </source>
</evidence>
<keyword evidence="2" id="KW-1133">Transmembrane helix</keyword>
<dbReference type="Proteomes" id="UP000008909">
    <property type="component" value="Unassembled WGS sequence"/>
</dbReference>
<reference evidence="3" key="1">
    <citation type="journal article" date="2011" name="Genome Biol.">
        <title>The draft genome of the carcinogenic human liver fluke Clonorchis sinensis.</title>
        <authorList>
            <person name="Wang X."/>
            <person name="Chen W."/>
            <person name="Huang Y."/>
            <person name="Sun J."/>
            <person name="Men J."/>
            <person name="Liu H."/>
            <person name="Luo F."/>
            <person name="Guo L."/>
            <person name="Lv X."/>
            <person name="Deng C."/>
            <person name="Zhou C."/>
            <person name="Fan Y."/>
            <person name="Li X."/>
            <person name="Huang L."/>
            <person name="Hu Y."/>
            <person name="Liang C."/>
            <person name="Hu X."/>
            <person name="Xu J."/>
            <person name="Yu X."/>
        </authorList>
    </citation>
    <scope>NUCLEOTIDE SEQUENCE [LARGE SCALE GENOMIC DNA]</scope>
    <source>
        <strain evidence="3">Henan</strain>
    </source>
</reference>
<protein>
    <submittedName>
        <fullName evidence="3">Uncharacterized protein</fullName>
    </submittedName>
</protein>
<keyword evidence="2" id="KW-0472">Membrane</keyword>
<evidence type="ECO:0000256" key="1">
    <source>
        <dbReference type="SAM" id="MobiDB-lite"/>
    </source>
</evidence>
<proteinExistence type="predicted"/>
<feature type="region of interest" description="Disordered" evidence="1">
    <location>
        <begin position="1"/>
        <end position="23"/>
    </location>
</feature>
<organism evidence="3 4">
    <name type="scientific">Clonorchis sinensis</name>
    <name type="common">Chinese liver fluke</name>
    <dbReference type="NCBI Taxonomy" id="79923"/>
    <lineage>
        <taxon>Eukaryota</taxon>
        <taxon>Metazoa</taxon>
        <taxon>Spiralia</taxon>
        <taxon>Lophotrochozoa</taxon>
        <taxon>Platyhelminthes</taxon>
        <taxon>Trematoda</taxon>
        <taxon>Digenea</taxon>
        <taxon>Opisthorchiida</taxon>
        <taxon>Opisthorchiata</taxon>
        <taxon>Opisthorchiidae</taxon>
        <taxon>Clonorchis</taxon>
    </lineage>
</organism>
<feature type="transmembrane region" description="Helical" evidence="2">
    <location>
        <begin position="271"/>
        <end position="295"/>
    </location>
</feature>
<dbReference type="EMBL" id="DF143600">
    <property type="protein sequence ID" value="GAA53814.1"/>
    <property type="molecule type" value="Genomic_DNA"/>
</dbReference>
<evidence type="ECO:0000313" key="3">
    <source>
        <dbReference type="EMBL" id="GAA53814.1"/>
    </source>
</evidence>
<name>G7YLI3_CLOSI</name>
<keyword evidence="2" id="KW-0812">Transmembrane</keyword>
<gene>
    <name evidence="3" type="ORF">CLF_111221</name>
</gene>